<feature type="compositionally biased region" description="Pro residues" evidence="1">
    <location>
        <begin position="10"/>
        <end position="19"/>
    </location>
</feature>
<sequence>MKPEIFSSMEPPPSTPPRPVTFSSSHFLCTEKTEQGKEKAEPSPSSSTPAGTLTLHLRRNHAVDASTCLGMLPFLFAPVLGPESCLAVAGTQKSLSVYRQHVRSLSLCVPYAQHRYQGLRRLIRRLPLLQTLKEVQRIASGFSKAGWDWEARVKALLAYAELKFRARQLSEEALVQKVEFLVQEEEQEEGRVSECLGEAGWGKVQRVWQVMAGGRGNKKKDRNEAVHRIMWEGEEEEEAALRAGDEDEEESEGEEEEEEGKKGRGPGPFAGVVTVAEEIAQNLASDCRKVAGAGMTGRALFRGEGGGGKRELVPVRTERGKKRRRPLNWSDMELRRLLQGLALFGQHRSLIWVKVKGYDDRSPKPVLTSRSPLDVKDKARNIERNVIREMEMRGQRFPEEWWAERQWAKLALSDHALFLSLQGGGK</sequence>
<name>A0A4D9CYD7_9STRA</name>
<reference evidence="2 3" key="1">
    <citation type="submission" date="2019-01" db="EMBL/GenBank/DDBJ databases">
        <title>Nuclear Genome Assembly of the Microalgal Biofuel strain Nannochloropsis salina CCMP1776.</title>
        <authorList>
            <person name="Hovde B."/>
        </authorList>
    </citation>
    <scope>NUCLEOTIDE SEQUENCE [LARGE SCALE GENOMIC DNA]</scope>
    <source>
        <strain evidence="2 3">CCMP1776</strain>
    </source>
</reference>
<proteinExistence type="predicted"/>
<dbReference type="Proteomes" id="UP000355283">
    <property type="component" value="Unassembled WGS sequence"/>
</dbReference>
<feature type="region of interest" description="Disordered" evidence="1">
    <location>
        <begin position="1"/>
        <end position="52"/>
    </location>
</feature>
<protein>
    <submittedName>
        <fullName evidence="2">Uncharacterized protein</fullName>
    </submittedName>
</protein>
<feature type="compositionally biased region" description="Basic and acidic residues" evidence="1">
    <location>
        <begin position="29"/>
        <end position="41"/>
    </location>
</feature>
<organism evidence="2 3">
    <name type="scientific">Nannochloropsis salina CCMP1776</name>
    <dbReference type="NCBI Taxonomy" id="1027361"/>
    <lineage>
        <taxon>Eukaryota</taxon>
        <taxon>Sar</taxon>
        <taxon>Stramenopiles</taxon>
        <taxon>Ochrophyta</taxon>
        <taxon>Eustigmatophyceae</taxon>
        <taxon>Eustigmatales</taxon>
        <taxon>Monodopsidaceae</taxon>
        <taxon>Microchloropsis</taxon>
        <taxon>Microchloropsis salina</taxon>
    </lineage>
</organism>
<evidence type="ECO:0000313" key="2">
    <source>
        <dbReference type="EMBL" id="TFJ83217.1"/>
    </source>
</evidence>
<dbReference type="EMBL" id="SDOX01000053">
    <property type="protein sequence ID" value="TFJ83217.1"/>
    <property type="molecule type" value="Genomic_DNA"/>
</dbReference>
<dbReference type="OrthoDB" id="10557064at2759"/>
<feature type="region of interest" description="Disordered" evidence="1">
    <location>
        <begin position="230"/>
        <end position="269"/>
    </location>
</feature>
<accession>A0A4D9CYD7</accession>
<feature type="compositionally biased region" description="Acidic residues" evidence="1">
    <location>
        <begin position="245"/>
        <end position="258"/>
    </location>
</feature>
<dbReference type="AlphaFoldDB" id="A0A4D9CYD7"/>
<evidence type="ECO:0000313" key="3">
    <source>
        <dbReference type="Proteomes" id="UP000355283"/>
    </source>
</evidence>
<comment type="caution">
    <text evidence="2">The sequence shown here is derived from an EMBL/GenBank/DDBJ whole genome shotgun (WGS) entry which is preliminary data.</text>
</comment>
<gene>
    <name evidence="2" type="ORF">NSK_005478</name>
</gene>
<evidence type="ECO:0000256" key="1">
    <source>
        <dbReference type="SAM" id="MobiDB-lite"/>
    </source>
</evidence>
<keyword evidence="3" id="KW-1185">Reference proteome</keyword>